<sequence>MRLYGQNQDALQALRGTNIELMLGVPDEELQNIASSQDYANAWIRNNVQNYGDVKFKYIAVGNEIRPDGPYAQFLFPAMQNIQTAIYNAGLGRKNIKVSTPIYQAALAESYPPSKGSFTSEYRSLLDPIIGFLVSHRSPLLVNMYPYFSYIGNTQYIRLEYALFTSPSVVVQDGQPGYQNIFYAILDAFYSALEKPNGGSLKIVVSETGWPSEGGVATSFEYARTYNSNLIGHVKGGTPKRPGEAIETYMFATFNENQKSPDYEKNWGLFYPNKQPKYQIKFN</sequence>
<dbReference type="FunFam" id="3.20.20.80:FF:000010">
    <property type="entry name" value="glucan endo-1,3-beta-glucosidase, basic"/>
    <property type="match status" value="1"/>
</dbReference>
<evidence type="ECO:0000256" key="6">
    <source>
        <dbReference type="ARBA" id="ARBA00033335"/>
    </source>
</evidence>
<keyword evidence="5 9" id="KW-0326">Glycosidase</keyword>
<dbReference type="Gene3D" id="3.20.20.80">
    <property type="entry name" value="Glycosidases"/>
    <property type="match status" value="1"/>
</dbReference>
<dbReference type="PROSITE" id="PS00587">
    <property type="entry name" value="GLYCOSYL_HYDROL_F17"/>
    <property type="match status" value="1"/>
</dbReference>
<evidence type="ECO:0000256" key="5">
    <source>
        <dbReference type="ARBA" id="ARBA00023295"/>
    </source>
</evidence>
<evidence type="ECO:0000313" key="10">
    <source>
        <dbReference type="EMBL" id="SPC95527.1"/>
    </source>
</evidence>
<dbReference type="SUPFAM" id="SSF51445">
    <property type="entry name" value="(Trans)glycosidases"/>
    <property type="match status" value="1"/>
</dbReference>
<dbReference type="PANTHER" id="PTHR32227">
    <property type="entry name" value="GLUCAN ENDO-1,3-BETA-GLUCOSIDASE BG1-RELATED-RELATED"/>
    <property type="match status" value="1"/>
</dbReference>
<dbReference type="GO" id="GO:0005975">
    <property type="term" value="P:carbohydrate metabolic process"/>
    <property type="evidence" value="ECO:0007669"/>
    <property type="project" value="InterPro"/>
</dbReference>
<dbReference type="InterPro" id="IPR017853">
    <property type="entry name" value="GH"/>
</dbReference>
<organism evidence="10">
    <name type="scientific">Fagus sylvatica</name>
    <name type="common">Beechnut</name>
    <dbReference type="NCBI Taxonomy" id="28930"/>
    <lineage>
        <taxon>Eukaryota</taxon>
        <taxon>Viridiplantae</taxon>
        <taxon>Streptophyta</taxon>
        <taxon>Embryophyta</taxon>
        <taxon>Tracheophyta</taxon>
        <taxon>Spermatophyta</taxon>
        <taxon>Magnoliopsida</taxon>
        <taxon>eudicotyledons</taxon>
        <taxon>Gunneridae</taxon>
        <taxon>Pentapetalae</taxon>
        <taxon>rosids</taxon>
        <taxon>fabids</taxon>
        <taxon>Fagales</taxon>
        <taxon>Fagaceae</taxon>
        <taxon>Fagus</taxon>
    </lineage>
</organism>
<dbReference type="EC" id="3.2.1.39" evidence="3"/>
<dbReference type="InterPro" id="IPR044965">
    <property type="entry name" value="Glyco_hydro_17_plant"/>
</dbReference>
<accession>A0A2N9FY38</accession>
<keyword evidence="4 9" id="KW-0378">Hydrolase</keyword>
<protein>
    <recommendedName>
        <fullName evidence="3">glucan endo-1,3-beta-D-glucosidase</fullName>
        <ecNumber evidence="3">3.2.1.39</ecNumber>
    </recommendedName>
    <alternativeName>
        <fullName evidence="6">(1-&gt;3)-beta-glucan endohydrolase</fullName>
    </alternativeName>
    <alternativeName>
        <fullName evidence="7">Beta-1,3-endoglucanase</fullName>
    </alternativeName>
</protein>
<evidence type="ECO:0000256" key="4">
    <source>
        <dbReference type="ARBA" id="ARBA00022801"/>
    </source>
</evidence>
<gene>
    <name evidence="10" type="ORF">FSB_LOCUS23409</name>
</gene>
<comment type="catalytic activity">
    <reaction evidence="1">
        <text>Hydrolysis of (1-&gt;3)-beta-D-glucosidic linkages in (1-&gt;3)-beta-D-glucans.</text>
        <dbReference type="EC" id="3.2.1.39"/>
    </reaction>
</comment>
<dbReference type="Pfam" id="PF00332">
    <property type="entry name" value="Glyco_hydro_17"/>
    <property type="match status" value="1"/>
</dbReference>
<evidence type="ECO:0000256" key="3">
    <source>
        <dbReference type="ARBA" id="ARBA00012780"/>
    </source>
</evidence>
<name>A0A2N9FY38_FAGSY</name>
<evidence type="ECO:0000256" key="2">
    <source>
        <dbReference type="ARBA" id="ARBA00008773"/>
    </source>
</evidence>
<dbReference type="GO" id="GO:0042973">
    <property type="term" value="F:glucan endo-1,3-beta-D-glucosidase activity"/>
    <property type="evidence" value="ECO:0007669"/>
    <property type="project" value="UniProtKB-EC"/>
</dbReference>
<comment type="similarity">
    <text evidence="2 8">Belongs to the glycosyl hydrolase 17 family.</text>
</comment>
<dbReference type="AlphaFoldDB" id="A0A2N9FY38"/>
<dbReference type="InterPro" id="IPR000490">
    <property type="entry name" value="Glyco_hydro_17"/>
</dbReference>
<evidence type="ECO:0000256" key="9">
    <source>
        <dbReference type="RuleBase" id="RU004336"/>
    </source>
</evidence>
<evidence type="ECO:0000256" key="7">
    <source>
        <dbReference type="ARBA" id="ARBA00033417"/>
    </source>
</evidence>
<evidence type="ECO:0000256" key="1">
    <source>
        <dbReference type="ARBA" id="ARBA00000382"/>
    </source>
</evidence>
<reference evidence="10" key="1">
    <citation type="submission" date="2018-02" db="EMBL/GenBank/DDBJ databases">
        <authorList>
            <person name="Cohen D.B."/>
            <person name="Kent A.D."/>
        </authorList>
    </citation>
    <scope>NUCLEOTIDE SEQUENCE</scope>
</reference>
<evidence type="ECO:0000256" key="8">
    <source>
        <dbReference type="RuleBase" id="RU004335"/>
    </source>
</evidence>
<dbReference type="EMBL" id="OIVN01001577">
    <property type="protein sequence ID" value="SPC95527.1"/>
    <property type="molecule type" value="Genomic_DNA"/>
</dbReference>
<proteinExistence type="inferred from homology"/>